<feature type="region of interest" description="Disordered" evidence="1">
    <location>
        <begin position="15"/>
        <end position="55"/>
    </location>
</feature>
<gene>
    <name evidence="2" type="ORF">NPIL_229021</name>
</gene>
<proteinExistence type="predicted"/>
<dbReference type="EMBL" id="BMAW01064601">
    <property type="protein sequence ID" value="GFT46035.1"/>
    <property type="molecule type" value="Genomic_DNA"/>
</dbReference>
<protein>
    <submittedName>
        <fullName evidence="2">Uncharacterized protein</fullName>
    </submittedName>
</protein>
<dbReference type="AlphaFoldDB" id="A0A8X6P391"/>
<keyword evidence="3" id="KW-1185">Reference proteome</keyword>
<accession>A0A8X6P391</accession>
<comment type="caution">
    <text evidence="2">The sequence shown here is derived from an EMBL/GenBank/DDBJ whole genome shotgun (WGS) entry which is preliminary data.</text>
</comment>
<name>A0A8X6P391_NEPPI</name>
<evidence type="ECO:0000256" key="1">
    <source>
        <dbReference type="SAM" id="MobiDB-lite"/>
    </source>
</evidence>
<evidence type="ECO:0000313" key="3">
    <source>
        <dbReference type="Proteomes" id="UP000887013"/>
    </source>
</evidence>
<evidence type="ECO:0000313" key="2">
    <source>
        <dbReference type="EMBL" id="GFT46035.1"/>
    </source>
</evidence>
<sequence>MNRRTYRSLFNPRDNMDKRCAAKSGNQIASLSNRRKEGYLKQSPMKKYTPGLTTPAVLGQSRDAVSQDPLPLYCKTSNSQTKGVVKVIEGGRRKLDDCNGGHSLQLLDRGK</sequence>
<organism evidence="2 3">
    <name type="scientific">Nephila pilipes</name>
    <name type="common">Giant wood spider</name>
    <name type="synonym">Nephila maculata</name>
    <dbReference type="NCBI Taxonomy" id="299642"/>
    <lineage>
        <taxon>Eukaryota</taxon>
        <taxon>Metazoa</taxon>
        <taxon>Ecdysozoa</taxon>
        <taxon>Arthropoda</taxon>
        <taxon>Chelicerata</taxon>
        <taxon>Arachnida</taxon>
        <taxon>Araneae</taxon>
        <taxon>Araneomorphae</taxon>
        <taxon>Entelegynae</taxon>
        <taxon>Araneoidea</taxon>
        <taxon>Nephilidae</taxon>
        <taxon>Nephila</taxon>
    </lineage>
</organism>
<dbReference type="Proteomes" id="UP000887013">
    <property type="component" value="Unassembled WGS sequence"/>
</dbReference>
<reference evidence="2" key="1">
    <citation type="submission" date="2020-08" db="EMBL/GenBank/DDBJ databases">
        <title>Multicomponent nature underlies the extraordinary mechanical properties of spider dragline silk.</title>
        <authorList>
            <person name="Kono N."/>
            <person name="Nakamura H."/>
            <person name="Mori M."/>
            <person name="Yoshida Y."/>
            <person name="Ohtoshi R."/>
            <person name="Malay A.D."/>
            <person name="Moran D.A.P."/>
            <person name="Tomita M."/>
            <person name="Numata K."/>
            <person name="Arakawa K."/>
        </authorList>
    </citation>
    <scope>NUCLEOTIDE SEQUENCE</scope>
</reference>